<evidence type="ECO:0000313" key="2">
    <source>
        <dbReference type="EMBL" id="MFB2838449.1"/>
    </source>
</evidence>
<proteinExistence type="predicted"/>
<keyword evidence="3" id="KW-1185">Reference proteome</keyword>
<evidence type="ECO:0000256" key="1">
    <source>
        <dbReference type="SAM" id="Coils"/>
    </source>
</evidence>
<evidence type="ECO:0000313" key="3">
    <source>
        <dbReference type="Proteomes" id="UP001576780"/>
    </source>
</evidence>
<name>A0ABV4WTK9_9CYAN</name>
<feature type="coiled-coil region" evidence="1">
    <location>
        <begin position="178"/>
        <end position="205"/>
    </location>
</feature>
<dbReference type="RefSeq" id="WP_413280761.1">
    <property type="nucleotide sequence ID" value="NZ_JBHFNT010000250.1"/>
</dbReference>
<sequence length="997" mass="115179">MVNVLNQGDDSLVTLDYSDLLEKISQTLRGKNVFRLSENSDRLLIDIDEVANEVANLPIQNPLTSAIGVRSATINFTPQFRDKFPKLIRNIRDYLRQSLESNLGKNTSINEFVNSLITPLERFQGNPNKKLSFTFAFNKPIPNLQKQKLSLDRQSSGSASLLKFHKLTIRVQNTNQFAQQLRQGLENYIEKIAESETESEDLNEILAGMVRSDRSDFHRLQRIVDTETLGKLKKEAKIRYLEYLRDNCETTDKAGRIYLQDLIRRLRLIETYINDPSKADDHYEVNYADTKINYREVFSRSEVLDALPIITIVTGNLGESTDKNQGGREFVFGLKMKFNNAVQALGGDEVFEYNLKLINPTSKEHQEELQNKPNFGAKVLKIAFLYYFAFASRSNPEAEDYNPDSELEYDPVSVFDRRVLPTLRSSDDGEKNELFLKLLEGFEKYKAKSKINKLKQFLKDIIERQAILPTRNYPIQIGVRNGILERDIDSIFSKQSFFQDVVANNPKECLRYISIDESHIDETALCQLPANITIEDIRYFPTQESQEFKMGYEITNLGTLPILWVPETCMEIYKKAFMQHKLILFRYNNRRLDDGNKGLDSTKAFIYRFTFSLLGYLCLNILLESIPNNSFIPMVRLHEGDTKNPAPSEKFVAHFAKSLSHLLSEKHRVSSQGFRIHNLNEHSINNGLSSLYSVLPKKFRFSDASNTPDLKKLAIIVVSSLESDAMKSNKNRFNRISNLQGEVIGINRRENGVIDLEILKTLSDNYHNERLYRDPPILLDTVNNLYEDGYRHFLYIAQAPYTSTLNITQTDENEGLYFMSPKLIEELKGNRQDIKIYPIFFDKYYVRRSRNLHLNSFYIQDTRQLYDLATDPSQKVVMFFNLFNGITVGKKEERFYNGVISYSTLLKVYSDILNDTDIMMGLINDDSTLKNDILQYLTLFHFSRFEKDSNVSLKLDPYQNIIGEEAFSKLSVFNHIRGEIGFNSLAFLTEVKQVLNV</sequence>
<dbReference type="EMBL" id="JBHFNT010000250">
    <property type="protein sequence ID" value="MFB2838449.1"/>
    <property type="molecule type" value="Genomic_DNA"/>
</dbReference>
<gene>
    <name evidence="2" type="ORF">ACE1CA_28480</name>
</gene>
<accession>A0ABV4WTK9</accession>
<protein>
    <submittedName>
        <fullName evidence="2">Uncharacterized protein</fullName>
    </submittedName>
</protein>
<comment type="caution">
    <text evidence="2">The sequence shown here is derived from an EMBL/GenBank/DDBJ whole genome shotgun (WGS) entry which is preliminary data.</text>
</comment>
<organism evidence="2 3">
    <name type="scientific">Floridaenema evergladense BLCC-F167</name>
    <dbReference type="NCBI Taxonomy" id="3153639"/>
    <lineage>
        <taxon>Bacteria</taxon>
        <taxon>Bacillati</taxon>
        <taxon>Cyanobacteriota</taxon>
        <taxon>Cyanophyceae</taxon>
        <taxon>Oscillatoriophycideae</taxon>
        <taxon>Aerosakkonematales</taxon>
        <taxon>Aerosakkonemataceae</taxon>
        <taxon>Floridanema</taxon>
        <taxon>Floridanema evergladense</taxon>
    </lineage>
</organism>
<keyword evidence="1" id="KW-0175">Coiled coil</keyword>
<dbReference type="Proteomes" id="UP001576780">
    <property type="component" value="Unassembled WGS sequence"/>
</dbReference>
<reference evidence="2 3" key="1">
    <citation type="submission" date="2024-09" db="EMBL/GenBank/DDBJ databases">
        <title>Floridaenema gen nov. (Aerosakkonemataceae, Aerosakkonematales ord. nov., Cyanobacteria) from benthic tropical and subtropical fresh waters, with the description of four new species.</title>
        <authorList>
            <person name="Moretto J.A."/>
            <person name="Berthold D.E."/>
            <person name="Lefler F.W."/>
            <person name="Huang I.-S."/>
            <person name="Laughinghouse H. IV."/>
        </authorList>
    </citation>
    <scope>NUCLEOTIDE SEQUENCE [LARGE SCALE GENOMIC DNA]</scope>
    <source>
        <strain evidence="2 3">BLCC-F167</strain>
    </source>
</reference>